<evidence type="ECO:0000256" key="5">
    <source>
        <dbReference type="ARBA" id="ARBA00022989"/>
    </source>
</evidence>
<dbReference type="PANTHER" id="PTHR43005">
    <property type="entry name" value="BLR7065 PROTEIN"/>
    <property type="match status" value="1"/>
</dbReference>
<evidence type="ECO:0000256" key="1">
    <source>
        <dbReference type="ARBA" id="ARBA00004651"/>
    </source>
</evidence>
<evidence type="ECO:0000313" key="10">
    <source>
        <dbReference type="Proteomes" id="UP000770161"/>
    </source>
</evidence>
<feature type="transmembrane region" description="Helical" evidence="7">
    <location>
        <begin position="218"/>
        <end position="241"/>
    </location>
</feature>
<dbReference type="RefSeq" id="WP_216683819.1">
    <property type="nucleotide sequence ID" value="NZ_JAHLZN010000023.1"/>
</dbReference>
<sequence length="299" mass="33699">MYQLKENFKKMDKVGMLFILPSLLIVVLLLIYPIFSSIYFSFTSKNLIKSDYDMVGFENFKFVLSSKEFYEALWISVKWTVLSIMGQVVVGFIAALTLNKLPKFSGLFRVLLIIPWAFPTIVIGFSWKWLLNDVSGVIPNLLTTIGITSANVGFLSNNTLVFGTVVFINIWFGAPLFMVNILSALKTIPNEQYEAAVMDGANAWQSFTNITLRHIRSVIGLLIVLRTIWVFNNFELLFLITGGGPSGATTTLPIYAYKTGWGLMQLGTASSITILLLIFLISVSLFYFKVLDKWESEDR</sequence>
<dbReference type="CDD" id="cd06261">
    <property type="entry name" value="TM_PBP2"/>
    <property type="match status" value="1"/>
</dbReference>
<feature type="transmembrane region" description="Helical" evidence="7">
    <location>
        <begin position="110"/>
        <end position="130"/>
    </location>
</feature>
<dbReference type="Pfam" id="PF00528">
    <property type="entry name" value="BPD_transp_1"/>
    <property type="match status" value="1"/>
</dbReference>
<evidence type="ECO:0000256" key="7">
    <source>
        <dbReference type="RuleBase" id="RU363032"/>
    </source>
</evidence>
<protein>
    <submittedName>
        <fullName evidence="9">Sugar ABC transporter permease</fullName>
    </submittedName>
</protein>
<comment type="similarity">
    <text evidence="7">Belongs to the binding-protein-dependent transport system permease family.</text>
</comment>
<evidence type="ECO:0000313" key="9">
    <source>
        <dbReference type="EMBL" id="MBU6114393.1"/>
    </source>
</evidence>
<dbReference type="Proteomes" id="UP000770161">
    <property type="component" value="Unassembled WGS sequence"/>
</dbReference>
<evidence type="ECO:0000256" key="4">
    <source>
        <dbReference type="ARBA" id="ARBA00022692"/>
    </source>
</evidence>
<keyword evidence="10" id="KW-1185">Reference proteome</keyword>
<dbReference type="EMBL" id="JAHLZN010000023">
    <property type="protein sequence ID" value="MBU6114393.1"/>
    <property type="molecule type" value="Genomic_DNA"/>
</dbReference>
<keyword evidence="4 7" id="KW-0812">Transmembrane</keyword>
<comment type="caution">
    <text evidence="9">The sequence shown here is derived from an EMBL/GenBank/DDBJ whole genome shotgun (WGS) entry which is preliminary data.</text>
</comment>
<proteinExistence type="inferred from homology"/>
<evidence type="ECO:0000256" key="3">
    <source>
        <dbReference type="ARBA" id="ARBA00022475"/>
    </source>
</evidence>
<dbReference type="PROSITE" id="PS50928">
    <property type="entry name" value="ABC_TM1"/>
    <property type="match status" value="1"/>
</dbReference>
<feature type="transmembrane region" description="Helical" evidence="7">
    <location>
        <begin position="261"/>
        <end position="288"/>
    </location>
</feature>
<feature type="transmembrane region" description="Helical" evidence="7">
    <location>
        <begin position="160"/>
        <end position="182"/>
    </location>
</feature>
<comment type="subcellular location">
    <subcellularLocation>
        <location evidence="1 7">Cell membrane</location>
        <topology evidence="1 7">Multi-pass membrane protein</topology>
    </subcellularLocation>
</comment>
<dbReference type="PANTHER" id="PTHR43005:SF1">
    <property type="entry name" value="SPERMIDINE_PUTRESCINE TRANSPORT SYSTEM PERMEASE PROTEIN"/>
    <property type="match status" value="1"/>
</dbReference>
<feature type="transmembrane region" description="Helical" evidence="7">
    <location>
        <begin position="14"/>
        <end position="35"/>
    </location>
</feature>
<evidence type="ECO:0000259" key="8">
    <source>
        <dbReference type="PROSITE" id="PS50928"/>
    </source>
</evidence>
<organism evidence="9 10">
    <name type="scientific">Mammaliicoccus lentus</name>
    <name type="common">Staphylococcus lentus</name>
    <dbReference type="NCBI Taxonomy" id="42858"/>
    <lineage>
        <taxon>Bacteria</taxon>
        <taxon>Bacillati</taxon>
        <taxon>Bacillota</taxon>
        <taxon>Bacilli</taxon>
        <taxon>Bacillales</taxon>
        <taxon>Staphylococcaceae</taxon>
        <taxon>Mammaliicoccus</taxon>
    </lineage>
</organism>
<feature type="transmembrane region" description="Helical" evidence="7">
    <location>
        <begin position="79"/>
        <end position="98"/>
    </location>
</feature>
<feature type="domain" description="ABC transmembrane type-1" evidence="8">
    <location>
        <begin position="73"/>
        <end position="287"/>
    </location>
</feature>
<keyword evidence="5 7" id="KW-1133">Transmembrane helix</keyword>
<dbReference type="InterPro" id="IPR000515">
    <property type="entry name" value="MetI-like"/>
</dbReference>
<keyword evidence="6 7" id="KW-0472">Membrane</keyword>
<reference evidence="9 10" key="1">
    <citation type="submission" date="2021-06" db="EMBL/GenBank/DDBJ databases">
        <title>Staphylococcus lentus K169 genome sequencing.</title>
        <authorList>
            <person name="Sundareshan S."/>
            <person name="Akhila D.S."/>
            <person name="Prachi D."/>
            <person name="Sivakumar R."/>
            <person name="Rajendhran J."/>
            <person name="Isloor S."/>
            <person name="Hegde N.R."/>
        </authorList>
    </citation>
    <scope>NUCLEOTIDE SEQUENCE [LARGE SCALE GENOMIC DNA]</scope>
    <source>
        <strain evidence="9 10">K169</strain>
    </source>
</reference>
<accession>A0ABS6H0T0</accession>
<keyword evidence="3" id="KW-1003">Cell membrane</keyword>
<evidence type="ECO:0000256" key="6">
    <source>
        <dbReference type="ARBA" id="ARBA00023136"/>
    </source>
</evidence>
<evidence type="ECO:0000256" key="2">
    <source>
        <dbReference type="ARBA" id="ARBA00022448"/>
    </source>
</evidence>
<name>A0ABS6H0T0_MAMLE</name>
<gene>
    <name evidence="9" type="ORF">KQ656_10495</name>
</gene>
<keyword evidence="2 7" id="KW-0813">Transport</keyword>